<dbReference type="Proteomes" id="UP000283530">
    <property type="component" value="Unassembled WGS sequence"/>
</dbReference>
<dbReference type="GO" id="GO:0005634">
    <property type="term" value="C:nucleus"/>
    <property type="evidence" value="ECO:0007669"/>
    <property type="project" value="UniProtKB-SubCell"/>
</dbReference>
<dbReference type="STRING" id="337451.A0A3S3NH61"/>
<feature type="compositionally biased region" description="Basic residues" evidence="2">
    <location>
        <begin position="14"/>
        <end position="29"/>
    </location>
</feature>
<evidence type="ECO:0000256" key="2">
    <source>
        <dbReference type="SAM" id="MobiDB-lite"/>
    </source>
</evidence>
<comment type="domain">
    <text evidence="1">The PPC domain mediates interactions between AHL proteins.</text>
</comment>
<reference evidence="4 5" key="1">
    <citation type="journal article" date="2019" name="Nat. Plants">
        <title>Stout camphor tree genome fills gaps in understanding of flowering plant genome evolution.</title>
        <authorList>
            <person name="Chaw S.M."/>
            <person name="Liu Y.C."/>
            <person name="Wu Y.W."/>
            <person name="Wang H.Y."/>
            <person name="Lin C.I."/>
            <person name="Wu C.S."/>
            <person name="Ke H.M."/>
            <person name="Chang L.Y."/>
            <person name="Hsu C.Y."/>
            <person name="Yang H.T."/>
            <person name="Sudianto E."/>
            <person name="Hsu M.H."/>
            <person name="Wu K.P."/>
            <person name="Wang L.N."/>
            <person name="Leebens-Mack J.H."/>
            <person name="Tsai I.J."/>
        </authorList>
    </citation>
    <scope>NUCLEOTIDE SEQUENCE [LARGE SCALE GENOMIC DNA]</scope>
    <source>
        <strain evidence="5">cv. Chaw 1501</strain>
        <tissue evidence="4">Young leaves</tissue>
    </source>
</reference>
<dbReference type="GO" id="GO:0003680">
    <property type="term" value="F:minor groove of adenine-thymine-rich DNA binding"/>
    <property type="evidence" value="ECO:0007669"/>
    <property type="project" value="UniProtKB-UniRule"/>
</dbReference>
<dbReference type="Pfam" id="PF03479">
    <property type="entry name" value="PCC"/>
    <property type="match status" value="1"/>
</dbReference>
<feature type="domain" description="PPC" evidence="3">
    <location>
        <begin position="66"/>
        <end position="171"/>
    </location>
</feature>
<accession>A0A3S3NH61</accession>
<evidence type="ECO:0000313" key="5">
    <source>
        <dbReference type="Proteomes" id="UP000283530"/>
    </source>
</evidence>
<evidence type="ECO:0000256" key="1">
    <source>
        <dbReference type="RuleBase" id="RU367031"/>
    </source>
</evidence>
<name>A0A3S3NH61_9MAGN</name>
<proteinExistence type="predicted"/>
<dbReference type="InterPro" id="IPR005175">
    <property type="entry name" value="PPC_dom"/>
</dbReference>
<dbReference type="PANTHER" id="PTHR31500:SF96">
    <property type="entry name" value="AT-HOOK MOTIF NUCLEAR-LOCALIZED PROTEIN 7"/>
    <property type="match status" value="1"/>
</dbReference>
<keyword evidence="1" id="KW-0238">DNA-binding</keyword>
<gene>
    <name evidence="4" type="ORF">CKAN_01650000</name>
</gene>
<sequence>MAKRRSNSSERRDGRRTRQTIRETRKRRLSVSVPPLSAPAKSESMARMTSGKRAGSGGANFIDHEINVCAGEDVAYEIISLACEERREIRVISAEGTILDATLIDAGNFLLVPGHFRILSFFGGCKPVKIKGPNNIVRSRFKVSLEAADGGVITGIVGLPFIALSPVKVVARISAPGTQHEPKTKRTRAAKTK</sequence>
<evidence type="ECO:0000313" key="4">
    <source>
        <dbReference type="EMBL" id="RWR87550.1"/>
    </source>
</evidence>
<comment type="caution">
    <text evidence="4">The sequence shown here is derived from an EMBL/GenBank/DDBJ whole genome shotgun (WGS) entry which is preliminary data.</text>
</comment>
<feature type="region of interest" description="Disordered" evidence="2">
    <location>
        <begin position="1"/>
        <end position="46"/>
    </location>
</feature>
<keyword evidence="1" id="KW-0804">Transcription</keyword>
<comment type="function">
    <text evidence="1">Transcription factor that specifically binds AT-rich DNA sequences related to the nuclear matrix attachment regions (MARs).</text>
</comment>
<dbReference type="AlphaFoldDB" id="A0A3S3NH61"/>
<protein>
    <recommendedName>
        <fullName evidence="1">AT-hook motif nuclear-localized protein</fullName>
    </recommendedName>
</protein>
<organism evidence="4 5">
    <name type="scientific">Cinnamomum micranthum f. kanehirae</name>
    <dbReference type="NCBI Taxonomy" id="337451"/>
    <lineage>
        <taxon>Eukaryota</taxon>
        <taxon>Viridiplantae</taxon>
        <taxon>Streptophyta</taxon>
        <taxon>Embryophyta</taxon>
        <taxon>Tracheophyta</taxon>
        <taxon>Spermatophyta</taxon>
        <taxon>Magnoliopsida</taxon>
        <taxon>Magnoliidae</taxon>
        <taxon>Laurales</taxon>
        <taxon>Lauraceae</taxon>
        <taxon>Cinnamomum</taxon>
    </lineage>
</organism>
<dbReference type="InterPro" id="IPR039605">
    <property type="entry name" value="AHL"/>
</dbReference>
<dbReference type="SUPFAM" id="SSF117856">
    <property type="entry name" value="AF0104/ALDC/Ptd012-like"/>
    <property type="match status" value="1"/>
</dbReference>
<evidence type="ECO:0000259" key="3">
    <source>
        <dbReference type="Pfam" id="PF03479"/>
    </source>
</evidence>
<keyword evidence="1" id="KW-0539">Nucleus</keyword>
<keyword evidence="1" id="KW-0805">Transcription regulation</keyword>
<keyword evidence="5" id="KW-1185">Reference proteome</keyword>
<comment type="subcellular location">
    <subcellularLocation>
        <location evidence="1">Nucleus</location>
    </subcellularLocation>
</comment>
<dbReference type="EMBL" id="QPKB01000006">
    <property type="protein sequence ID" value="RWR87550.1"/>
    <property type="molecule type" value="Genomic_DNA"/>
</dbReference>
<dbReference type="PANTHER" id="PTHR31500">
    <property type="entry name" value="AT-HOOK MOTIF NUCLEAR-LOCALIZED PROTEIN 9"/>
    <property type="match status" value="1"/>
</dbReference>